<dbReference type="HOGENOM" id="CLU_1455409_0_0_1"/>
<dbReference type="EMBL" id="FN430334">
    <property type="protein sequence ID" value="CAZ84801.1"/>
    <property type="molecule type" value="Genomic_DNA"/>
</dbReference>
<evidence type="ECO:0000313" key="1">
    <source>
        <dbReference type="EMBL" id="CAZ84801.1"/>
    </source>
</evidence>
<dbReference type="KEGG" id="tml:GSTUM_00009228001"/>
<dbReference type="RefSeq" id="XP_002840610.1">
    <property type="nucleotide sequence ID" value="XM_002840564.1"/>
</dbReference>
<dbReference type="InParanoid" id="D5GJV8"/>
<proteinExistence type="predicted"/>
<accession>D5GJV8</accession>
<protein>
    <submittedName>
        <fullName evidence="1">(Perigord truffle) hypothetical protein</fullName>
    </submittedName>
</protein>
<dbReference type="Proteomes" id="UP000006911">
    <property type="component" value="Unassembled WGS sequence"/>
</dbReference>
<name>D5GJV8_TUBMM</name>
<gene>
    <name evidence="1" type="ORF">GSTUM_00009228001</name>
</gene>
<dbReference type="GeneID" id="9186837"/>
<reference evidence="1 2" key="1">
    <citation type="journal article" date="2010" name="Nature">
        <title>Perigord black truffle genome uncovers evolutionary origins and mechanisms of symbiosis.</title>
        <authorList>
            <person name="Martin F."/>
            <person name="Kohler A."/>
            <person name="Murat C."/>
            <person name="Balestrini R."/>
            <person name="Coutinho P.M."/>
            <person name="Jaillon O."/>
            <person name="Montanini B."/>
            <person name="Morin E."/>
            <person name="Noel B."/>
            <person name="Percudani R."/>
            <person name="Porcel B."/>
            <person name="Rubini A."/>
            <person name="Amicucci A."/>
            <person name="Amselem J."/>
            <person name="Anthouard V."/>
            <person name="Arcioni S."/>
            <person name="Artiguenave F."/>
            <person name="Aury J.M."/>
            <person name="Ballario P."/>
            <person name="Bolchi A."/>
            <person name="Brenna A."/>
            <person name="Brun A."/>
            <person name="Buee M."/>
            <person name="Cantarel B."/>
            <person name="Chevalier G."/>
            <person name="Couloux A."/>
            <person name="Da Silva C."/>
            <person name="Denoeud F."/>
            <person name="Duplessis S."/>
            <person name="Ghignone S."/>
            <person name="Hilselberger B."/>
            <person name="Iotti M."/>
            <person name="Marcais B."/>
            <person name="Mello A."/>
            <person name="Miranda M."/>
            <person name="Pacioni G."/>
            <person name="Quesneville H."/>
            <person name="Riccioni C."/>
            <person name="Ruotolo R."/>
            <person name="Splivallo R."/>
            <person name="Stocchi V."/>
            <person name="Tisserant E."/>
            <person name="Viscomi A.R."/>
            <person name="Zambonelli A."/>
            <person name="Zampieri E."/>
            <person name="Henrissat B."/>
            <person name="Lebrun M.H."/>
            <person name="Paolocci F."/>
            <person name="Bonfante P."/>
            <person name="Ottonello S."/>
            <person name="Wincker P."/>
        </authorList>
    </citation>
    <scope>NUCLEOTIDE SEQUENCE [LARGE SCALE GENOMIC DNA]</scope>
    <source>
        <strain evidence="1 2">Mel28</strain>
    </source>
</reference>
<dbReference type="AlphaFoldDB" id="D5GJV8"/>
<sequence>MPSSPKTTLTISSHQSTMKIQSIAIFVAAVFTGFAFASPVPGAEPAPAVDSVPCGCTNDCIIACAGRPNCNCPQFCDPKYACPTTTTAKPTTTTSPTPTFPPGTTCGCHNSCTLFGCGPDIPRDQCVCPQFCDPIYECPPTPTTTAPPRPTFTCGCTNDCKIACGGRPGCICPQFCDPKYECKTTT</sequence>
<organism evidence="1 2">
    <name type="scientific">Tuber melanosporum (strain Mel28)</name>
    <name type="common">Perigord black truffle</name>
    <dbReference type="NCBI Taxonomy" id="656061"/>
    <lineage>
        <taxon>Eukaryota</taxon>
        <taxon>Fungi</taxon>
        <taxon>Dikarya</taxon>
        <taxon>Ascomycota</taxon>
        <taxon>Pezizomycotina</taxon>
        <taxon>Pezizomycetes</taxon>
        <taxon>Pezizales</taxon>
        <taxon>Tuberaceae</taxon>
        <taxon>Tuber</taxon>
    </lineage>
</organism>
<keyword evidence="2" id="KW-1185">Reference proteome</keyword>
<evidence type="ECO:0000313" key="2">
    <source>
        <dbReference type="Proteomes" id="UP000006911"/>
    </source>
</evidence>
<dbReference type="eggNOG" id="ENOG502STEZ">
    <property type="taxonomic scope" value="Eukaryota"/>
</dbReference>